<sequence length="192" mass="21885">MKKINIIIGAVVVIAVIAVFFWVKSVLKSNYIEIGSNDKIEPTPTQIQSIRDIGEWEFLSVSAEEMVDTVRKGFFSDDELVRIYYGTLRLGINMQQLSDDAIRVQGDTLQVTLPKVTLLDKDFIDEAKTKSFYESGKWSPQAHQALYQKAHRQMLQHCLTPENLTAAQTNAESQLRNLFTQLGYKTITLHFE</sequence>
<organism evidence="2 3">
    <name type="scientific">Xylanibacter ruminicola</name>
    <name type="common">Prevotella ruminicola</name>
    <dbReference type="NCBI Taxonomy" id="839"/>
    <lineage>
        <taxon>Bacteria</taxon>
        <taxon>Pseudomonadati</taxon>
        <taxon>Bacteroidota</taxon>
        <taxon>Bacteroidia</taxon>
        <taxon>Bacteroidales</taxon>
        <taxon>Prevotellaceae</taxon>
        <taxon>Xylanibacter</taxon>
    </lineage>
</organism>
<proteinExistence type="predicted"/>
<gene>
    <name evidence="2" type="ORF">SAMN05216462_1733</name>
</gene>
<dbReference type="AlphaFoldDB" id="A0A1H4C341"/>
<feature type="transmembrane region" description="Helical" evidence="1">
    <location>
        <begin position="6"/>
        <end position="23"/>
    </location>
</feature>
<reference evidence="2 3" key="1">
    <citation type="submission" date="2016-10" db="EMBL/GenBank/DDBJ databases">
        <authorList>
            <person name="de Groot N.N."/>
        </authorList>
    </citation>
    <scope>NUCLEOTIDE SEQUENCE [LARGE SCALE GENOMIC DNA]</scope>
    <source>
        <strain evidence="2 3">D31d</strain>
    </source>
</reference>
<keyword evidence="1" id="KW-0812">Transmembrane</keyword>
<keyword evidence="1" id="KW-1133">Transmembrane helix</keyword>
<evidence type="ECO:0000313" key="2">
    <source>
        <dbReference type="EMBL" id="SEA54492.1"/>
    </source>
</evidence>
<evidence type="ECO:0000256" key="1">
    <source>
        <dbReference type="SAM" id="Phobius"/>
    </source>
</evidence>
<name>A0A1H4C341_XYLRU</name>
<dbReference type="Proteomes" id="UP000182257">
    <property type="component" value="Unassembled WGS sequence"/>
</dbReference>
<evidence type="ECO:0008006" key="4">
    <source>
        <dbReference type="Google" id="ProtNLM"/>
    </source>
</evidence>
<evidence type="ECO:0000313" key="3">
    <source>
        <dbReference type="Proteomes" id="UP000182257"/>
    </source>
</evidence>
<dbReference type="Pfam" id="PF14014">
    <property type="entry name" value="DUF4230"/>
    <property type="match status" value="1"/>
</dbReference>
<keyword evidence="1" id="KW-0472">Membrane</keyword>
<dbReference type="InterPro" id="IPR025324">
    <property type="entry name" value="DUF4230"/>
</dbReference>
<dbReference type="EMBL" id="FNRF01000003">
    <property type="protein sequence ID" value="SEA54492.1"/>
    <property type="molecule type" value="Genomic_DNA"/>
</dbReference>
<accession>A0A1H4C341</accession>
<protein>
    <recommendedName>
        <fullName evidence="4">DUF4230 domain-containing protein</fullName>
    </recommendedName>
</protein>